<dbReference type="PROSITE" id="PS51118">
    <property type="entry name" value="HTH_HXLR"/>
    <property type="match status" value="1"/>
</dbReference>
<dbReference type="InterPro" id="IPR036390">
    <property type="entry name" value="WH_DNA-bd_sf"/>
</dbReference>
<sequence>MRSKPDISLEACTYSHVLEIISNKWTALAIYAMEDGEIRYGEMMRRIEGISQKMLTQTLKRLERDGIVNRKLTPAVPPTTEYSLTPLGESLLPLMTALKVWADQHLDTVKQARSSYDSLKS</sequence>
<dbReference type="PANTHER" id="PTHR33204">
    <property type="entry name" value="TRANSCRIPTIONAL REGULATOR, MARR FAMILY"/>
    <property type="match status" value="1"/>
</dbReference>
<dbReference type="AlphaFoldDB" id="A0A2V2YWK2"/>
<dbReference type="RefSeq" id="WP_110043673.1">
    <property type="nucleotide sequence ID" value="NZ_CP054613.1"/>
</dbReference>
<organism evidence="5 6">
    <name type="scientific">Paenibacillus cellulosilyticus</name>
    <dbReference type="NCBI Taxonomy" id="375489"/>
    <lineage>
        <taxon>Bacteria</taxon>
        <taxon>Bacillati</taxon>
        <taxon>Bacillota</taxon>
        <taxon>Bacilli</taxon>
        <taxon>Bacillales</taxon>
        <taxon>Paenibacillaceae</taxon>
        <taxon>Paenibacillus</taxon>
    </lineage>
</organism>
<keyword evidence="6" id="KW-1185">Reference proteome</keyword>
<keyword evidence="3" id="KW-0804">Transcription</keyword>
<feature type="domain" description="HTH hxlR-type" evidence="4">
    <location>
        <begin position="12"/>
        <end position="110"/>
    </location>
</feature>
<protein>
    <submittedName>
        <fullName evidence="5">HxlR family transcriptional regulator</fullName>
    </submittedName>
</protein>
<dbReference type="SUPFAM" id="SSF46785">
    <property type="entry name" value="Winged helix' DNA-binding domain"/>
    <property type="match status" value="1"/>
</dbReference>
<keyword evidence="2" id="KW-0238">DNA-binding</keyword>
<dbReference type="Pfam" id="PF01638">
    <property type="entry name" value="HxlR"/>
    <property type="match status" value="1"/>
</dbReference>
<dbReference type="GO" id="GO:0003677">
    <property type="term" value="F:DNA binding"/>
    <property type="evidence" value="ECO:0007669"/>
    <property type="project" value="UniProtKB-KW"/>
</dbReference>
<dbReference type="Gene3D" id="1.10.10.10">
    <property type="entry name" value="Winged helix-like DNA-binding domain superfamily/Winged helix DNA-binding domain"/>
    <property type="match status" value="1"/>
</dbReference>
<comment type="caution">
    <text evidence="5">The sequence shown here is derived from an EMBL/GenBank/DDBJ whole genome shotgun (WGS) entry which is preliminary data.</text>
</comment>
<proteinExistence type="predicted"/>
<evidence type="ECO:0000256" key="2">
    <source>
        <dbReference type="ARBA" id="ARBA00023125"/>
    </source>
</evidence>
<evidence type="ECO:0000256" key="3">
    <source>
        <dbReference type="ARBA" id="ARBA00023163"/>
    </source>
</evidence>
<accession>A0A2V2YWK2</accession>
<dbReference type="InterPro" id="IPR036388">
    <property type="entry name" value="WH-like_DNA-bd_sf"/>
</dbReference>
<name>A0A2V2YWK2_9BACL</name>
<keyword evidence="1" id="KW-0805">Transcription regulation</keyword>
<evidence type="ECO:0000313" key="5">
    <source>
        <dbReference type="EMBL" id="PWW05136.1"/>
    </source>
</evidence>
<dbReference type="InterPro" id="IPR002577">
    <property type="entry name" value="HTH_HxlR"/>
</dbReference>
<dbReference type="EMBL" id="QGTQ01000005">
    <property type="protein sequence ID" value="PWW05136.1"/>
    <property type="molecule type" value="Genomic_DNA"/>
</dbReference>
<dbReference type="OrthoDB" id="9791143at2"/>
<gene>
    <name evidence="5" type="ORF">DFQ01_105120</name>
</gene>
<evidence type="ECO:0000313" key="6">
    <source>
        <dbReference type="Proteomes" id="UP000246635"/>
    </source>
</evidence>
<evidence type="ECO:0000259" key="4">
    <source>
        <dbReference type="PROSITE" id="PS51118"/>
    </source>
</evidence>
<dbReference type="Proteomes" id="UP000246635">
    <property type="component" value="Unassembled WGS sequence"/>
</dbReference>
<evidence type="ECO:0000256" key="1">
    <source>
        <dbReference type="ARBA" id="ARBA00023015"/>
    </source>
</evidence>
<dbReference type="PANTHER" id="PTHR33204:SF37">
    <property type="entry name" value="HTH-TYPE TRANSCRIPTIONAL REGULATOR YODB"/>
    <property type="match status" value="1"/>
</dbReference>
<reference evidence="5 6" key="1">
    <citation type="submission" date="2018-05" db="EMBL/GenBank/DDBJ databases">
        <title>Genomic Encyclopedia of Type Strains, Phase III (KMG-III): the genomes of soil and plant-associated and newly described type strains.</title>
        <authorList>
            <person name="Whitman W."/>
        </authorList>
    </citation>
    <scope>NUCLEOTIDE SEQUENCE [LARGE SCALE GENOMIC DNA]</scope>
    <source>
        <strain evidence="5 6">CECT 5696</strain>
    </source>
</reference>